<proteinExistence type="predicted"/>
<dbReference type="EMBL" id="LJOY01000062">
    <property type="protein sequence ID" value="OBQ22437.1"/>
    <property type="molecule type" value="Genomic_DNA"/>
</dbReference>
<name>A0A1B7VPL5_APHFL</name>
<evidence type="ECO:0000313" key="1">
    <source>
        <dbReference type="EMBL" id="OBQ22437.1"/>
    </source>
</evidence>
<dbReference type="PATRIC" id="fig|1710894.3.peg.1694"/>
<comment type="caution">
    <text evidence="1">The sequence shown here is derived from an EMBL/GenBank/DDBJ whole genome shotgun (WGS) entry which is preliminary data.</text>
</comment>
<dbReference type="Proteomes" id="UP000092382">
    <property type="component" value="Unassembled WGS sequence"/>
</dbReference>
<reference evidence="1 2" key="1">
    <citation type="submission" date="2015-09" db="EMBL/GenBank/DDBJ databases">
        <title>Whole genome shotgun sequence assembly of Aphanizomenon flos-aquae UKL13.</title>
        <authorList>
            <person name="Driscoll C."/>
        </authorList>
    </citation>
    <scope>NUCLEOTIDE SEQUENCE [LARGE SCALE GENOMIC DNA]</scope>
    <source>
        <strain evidence="1">MDT13</strain>
    </source>
</reference>
<organism evidence="1 2">
    <name type="scientific">Aphanizomenon flos-aquae LD13</name>
    <dbReference type="NCBI Taxonomy" id="1710894"/>
    <lineage>
        <taxon>Bacteria</taxon>
        <taxon>Bacillati</taxon>
        <taxon>Cyanobacteriota</taxon>
        <taxon>Cyanophyceae</taxon>
        <taxon>Nostocales</taxon>
        <taxon>Aphanizomenonaceae</taxon>
        <taxon>Aphanizomenon</taxon>
    </lineage>
</organism>
<protein>
    <submittedName>
        <fullName evidence="1">Uncharacterized protein</fullName>
    </submittedName>
</protein>
<dbReference type="AlphaFoldDB" id="A0A1B7VPL5"/>
<accession>A0A1B7VPL5</accession>
<gene>
    <name evidence="1" type="ORF">AN481_15605</name>
</gene>
<sequence>MYYESDDAILKDSAISIDQITPLEFKHITINQLKELIKQTVIETIAEMFIDLENNANMNQELQQKLLLIKNQQQG</sequence>
<evidence type="ECO:0000313" key="2">
    <source>
        <dbReference type="Proteomes" id="UP000092382"/>
    </source>
</evidence>